<accession>K8EPZ5</accession>
<dbReference type="EMBL" id="FO082278">
    <property type="protein sequence ID" value="CCO14475.1"/>
    <property type="molecule type" value="Genomic_DNA"/>
</dbReference>
<feature type="compositionally biased region" description="Low complexity" evidence="1">
    <location>
        <begin position="734"/>
        <end position="749"/>
    </location>
</feature>
<name>K8EPZ5_9CHLO</name>
<keyword evidence="3" id="KW-1185">Reference proteome</keyword>
<dbReference type="AlphaFoldDB" id="K8EPZ5"/>
<dbReference type="Gene3D" id="2.120.10.80">
    <property type="entry name" value="Kelch-type beta propeller"/>
    <property type="match status" value="1"/>
</dbReference>
<evidence type="ECO:0000256" key="1">
    <source>
        <dbReference type="SAM" id="MobiDB-lite"/>
    </source>
</evidence>
<reference evidence="2 3" key="1">
    <citation type="submission" date="2011-10" db="EMBL/GenBank/DDBJ databases">
        <authorList>
            <person name="Genoscope - CEA"/>
        </authorList>
    </citation>
    <scope>NUCLEOTIDE SEQUENCE [LARGE SCALE GENOMIC DNA]</scope>
    <source>
        <strain evidence="2 3">RCC 1105</strain>
    </source>
</reference>
<feature type="compositionally biased region" description="Basic residues" evidence="1">
    <location>
        <begin position="109"/>
        <end position="119"/>
    </location>
</feature>
<dbReference type="PANTHER" id="PTHR23244">
    <property type="entry name" value="KELCH REPEAT DOMAIN"/>
    <property type="match status" value="1"/>
</dbReference>
<evidence type="ECO:0000313" key="2">
    <source>
        <dbReference type="EMBL" id="CCO14475.1"/>
    </source>
</evidence>
<dbReference type="PANTHER" id="PTHR23244:SF471">
    <property type="entry name" value="GUANINE NUCLEOTIDE-BINDING PROTEIN SUBUNIT BETA 1-RELATED"/>
    <property type="match status" value="1"/>
</dbReference>
<dbReference type="SUPFAM" id="SSF50965">
    <property type="entry name" value="Galactose oxidase, central domain"/>
    <property type="match status" value="1"/>
</dbReference>
<feature type="region of interest" description="Disordered" evidence="1">
    <location>
        <begin position="498"/>
        <end position="551"/>
    </location>
</feature>
<dbReference type="Proteomes" id="UP000198341">
    <property type="component" value="Chromosome 1"/>
</dbReference>
<dbReference type="KEGG" id="bpg:Bathy01g05970"/>
<dbReference type="RefSeq" id="XP_007515596.1">
    <property type="nucleotide sequence ID" value="XM_007515534.1"/>
</dbReference>
<evidence type="ECO:0000313" key="3">
    <source>
        <dbReference type="Proteomes" id="UP000198341"/>
    </source>
</evidence>
<feature type="region of interest" description="Disordered" evidence="1">
    <location>
        <begin position="109"/>
        <end position="128"/>
    </location>
</feature>
<proteinExistence type="predicted"/>
<dbReference type="Pfam" id="PF24681">
    <property type="entry name" value="Kelch_KLHDC2_KLHL20_DRC7"/>
    <property type="match status" value="1"/>
</dbReference>
<feature type="region of interest" description="Disordered" evidence="1">
    <location>
        <begin position="1"/>
        <end position="25"/>
    </location>
</feature>
<dbReference type="OrthoDB" id="10251809at2759"/>
<feature type="compositionally biased region" description="Polar residues" evidence="1">
    <location>
        <begin position="528"/>
        <end position="551"/>
    </location>
</feature>
<dbReference type="GeneID" id="19018332"/>
<feature type="compositionally biased region" description="Low complexity" evidence="1">
    <location>
        <begin position="759"/>
        <end position="768"/>
    </location>
</feature>
<feature type="region of interest" description="Disordered" evidence="1">
    <location>
        <begin position="135"/>
        <end position="157"/>
    </location>
</feature>
<protein>
    <submittedName>
        <fullName evidence="2">Uncharacterized protein</fullName>
    </submittedName>
</protein>
<organism evidence="2 3">
    <name type="scientific">Bathycoccus prasinos</name>
    <dbReference type="NCBI Taxonomy" id="41875"/>
    <lineage>
        <taxon>Eukaryota</taxon>
        <taxon>Viridiplantae</taxon>
        <taxon>Chlorophyta</taxon>
        <taxon>Mamiellophyceae</taxon>
        <taxon>Mamiellales</taxon>
        <taxon>Bathycoccaceae</taxon>
        <taxon>Bathycoccus</taxon>
    </lineage>
</organism>
<feature type="region of interest" description="Disordered" evidence="1">
    <location>
        <begin position="653"/>
        <end position="796"/>
    </location>
</feature>
<feature type="compositionally biased region" description="Acidic residues" evidence="1">
    <location>
        <begin position="1"/>
        <end position="17"/>
    </location>
</feature>
<dbReference type="InterPro" id="IPR015915">
    <property type="entry name" value="Kelch-typ_b-propeller"/>
</dbReference>
<sequence length="954" mass="103698">MAMTLDEEDKIEEETPPNDENNTNACRWQDVPLIPQLVGTVSPCSWYSEKDGCIYSWGGQSGEGEEASREEMKVLDLVGGEFAHWTFHVENSPNPDAFPSFCARELKTSSRKKTTTKKKNEKDEEDEVLTFLSGGAEEGENGGAGDDHHPSTSGSKTVARTYDSALKKWTILEPAADRKINAVPDERFGASSTFISDQKVVLFGGVKKRIPPLKPKRICGPHLIKESDLPTEHEAAMKKQNAAYTNETYIFDFKSNTWNHVRVPVRKCPPARAFASLISVTDDVAFLFGGVDAAGRCFNDVWKFDFKNKNEPWKEILAEKEAHEMIPPRMLHAVCALPDGDGMLVVGGRGSKNECLGDAWIFSCEFSVWQKLPEYMSPKMGVFGARLVPARSAVFRIGGAFADEVEGNQVMIEESNVTGTNTAASSQKKKKKSKVSAVELSTTNSGASFFAGAGLTHGNELTNPELFDDDDKKENLWDDVFPLKDCWDADAAALTTDLKTRKKKKSAGGDMKLPSVSITPTKTKKDLSISTKKSTEVQPSLEQSSGRENANNVTSIATTETPRAGVRSAFEPVKGSQAFKVDGRSAPPPAAPVANCEFCVVEFKGKTRNQMLMKHREECSKNPKNIIGEATEKIALSFSKADRLLGLPKLKVQKSAAPKSHGGDLPSLSPRASREEVLVPGVRPAPSDDEDEDKVNAVKKKKMKKQPSKLGRSSSSQMKVASAGSGEVGGKSSGGDAPNNNAAAAAAGAKKNEEKEKATTTTPANNEKSMPPKKRKLAEDGATQKNETTEEEREALRNEECYQRVMQRSVNLPRLHNASGALTVSEADLMKSFAQLANMKEDAFKIMDNKMKAEEKEIWDGAAKHLANAMQSKDYDKLFKELSTNGTTTTTSPYKKAKGGGKLPAIGSKVDSSKSKITGTFDAGYFVELVIDGKKCSGIAFSPVLKTTTIGGKQ</sequence>
<dbReference type="SUPFAM" id="SSF117281">
    <property type="entry name" value="Kelch motif"/>
    <property type="match status" value="1"/>
</dbReference>
<gene>
    <name evidence="2" type="ORF">Bathy01g05970</name>
</gene>
<dbReference type="InterPro" id="IPR011043">
    <property type="entry name" value="Gal_Oxase/kelch_b-propeller"/>
</dbReference>
<feature type="compositionally biased region" description="Basic residues" evidence="1">
    <location>
        <begin position="697"/>
        <end position="707"/>
    </location>
</feature>